<proteinExistence type="predicted"/>
<name>A0ACB9NI32_BAUVA</name>
<keyword evidence="2" id="KW-1185">Reference proteome</keyword>
<protein>
    <submittedName>
        <fullName evidence="1">Uncharacterized protein</fullName>
    </submittedName>
</protein>
<organism evidence="1 2">
    <name type="scientific">Bauhinia variegata</name>
    <name type="common">Purple orchid tree</name>
    <name type="synonym">Phanera variegata</name>
    <dbReference type="NCBI Taxonomy" id="167791"/>
    <lineage>
        <taxon>Eukaryota</taxon>
        <taxon>Viridiplantae</taxon>
        <taxon>Streptophyta</taxon>
        <taxon>Embryophyta</taxon>
        <taxon>Tracheophyta</taxon>
        <taxon>Spermatophyta</taxon>
        <taxon>Magnoliopsida</taxon>
        <taxon>eudicotyledons</taxon>
        <taxon>Gunneridae</taxon>
        <taxon>Pentapetalae</taxon>
        <taxon>rosids</taxon>
        <taxon>fabids</taxon>
        <taxon>Fabales</taxon>
        <taxon>Fabaceae</taxon>
        <taxon>Cercidoideae</taxon>
        <taxon>Cercideae</taxon>
        <taxon>Bauhiniinae</taxon>
        <taxon>Bauhinia</taxon>
    </lineage>
</organism>
<evidence type="ECO:0000313" key="2">
    <source>
        <dbReference type="Proteomes" id="UP000828941"/>
    </source>
</evidence>
<evidence type="ECO:0000313" key="1">
    <source>
        <dbReference type="EMBL" id="KAI4335842.1"/>
    </source>
</evidence>
<sequence>MAYKSLDTITRFDIESLGIAAEYAARLHESLTEIIGVHGTGTPATWHYITKRILNPQLPFSFHQMLYYGCYKDYGPDPPAWLPDSGDAILTNVGQLLERRGKEFLGSAYKDPVTSFSDFQKFSVSNPEVFWKTVLDELNISFSKQPECMLRENLPGESHLSNPGGQWLPGASLNPAKNCLNLNGKRSLNDTMIIWRDEAHDDLPVHRMTLEELREEVWYASSMASPLFLTDHKPQYAKTYLLMTYKNWLAGYTATLGLLSGTF</sequence>
<dbReference type="Proteomes" id="UP000828941">
    <property type="component" value="Chromosome 6"/>
</dbReference>
<dbReference type="EMBL" id="CM039431">
    <property type="protein sequence ID" value="KAI4335842.1"/>
    <property type="molecule type" value="Genomic_DNA"/>
</dbReference>
<accession>A0ACB9NI32</accession>
<reference evidence="1 2" key="1">
    <citation type="journal article" date="2022" name="DNA Res.">
        <title>Chromosomal-level genome assembly of the orchid tree Bauhinia variegata (Leguminosae; Cercidoideae) supports the allotetraploid origin hypothesis of Bauhinia.</title>
        <authorList>
            <person name="Zhong Y."/>
            <person name="Chen Y."/>
            <person name="Zheng D."/>
            <person name="Pang J."/>
            <person name="Liu Y."/>
            <person name="Luo S."/>
            <person name="Meng S."/>
            <person name="Qian L."/>
            <person name="Wei D."/>
            <person name="Dai S."/>
            <person name="Zhou R."/>
        </authorList>
    </citation>
    <scope>NUCLEOTIDE SEQUENCE [LARGE SCALE GENOMIC DNA]</scope>
    <source>
        <strain evidence="1">BV-YZ2020</strain>
    </source>
</reference>
<comment type="caution">
    <text evidence="1">The sequence shown here is derived from an EMBL/GenBank/DDBJ whole genome shotgun (WGS) entry which is preliminary data.</text>
</comment>
<gene>
    <name evidence="1" type="ORF">L6164_014447</name>
</gene>